<keyword evidence="4" id="KW-1185">Reference proteome</keyword>
<dbReference type="Gene3D" id="2.60.300.12">
    <property type="entry name" value="HesB-like domain"/>
    <property type="match status" value="1"/>
</dbReference>
<evidence type="ECO:0000256" key="1">
    <source>
        <dbReference type="ARBA" id="ARBA00006718"/>
    </source>
</evidence>
<protein>
    <submittedName>
        <fullName evidence="3">Iron-sulfur cluster assembly accessory protein</fullName>
    </submittedName>
</protein>
<sequence length="107" mass="11532">MSLAVTPAAAEHLSRQLQTKTDVRGIRLGVKPSGCSGYMYIVDFVSEPTAQDIALDFHGVPVFVDDLSYPMMDAVEVDMVTEGLNRGLRFNNANAISECGCGESFSV</sequence>
<dbReference type="InterPro" id="IPR000361">
    <property type="entry name" value="ATAP_core_dom"/>
</dbReference>
<dbReference type="OrthoDB" id="9801228at2"/>
<reference evidence="3 4" key="1">
    <citation type="submission" date="2019-11" db="EMBL/GenBank/DDBJ databases">
        <authorList>
            <person name="Khan S.A."/>
            <person name="Jeon C.O."/>
            <person name="Chun B.H."/>
        </authorList>
    </citation>
    <scope>NUCLEOTIDE SEQUENCE [LARGE SCALE GENOMIC DNA]</scope>
    <source>
        <strain evidence="3 4">IMCC 1097</strain>
    </source>
</reference>
<dbReference type="GO" id="GO:0016226">
    <property type="term" value="P:iron-sulfur cluster assembly"/>
    <property type="evidence" value="ECO:0007669"/>
    <property type="project" value="InterPro"/>
</dbReference>
<dbReference type="InterPro" id="IPR016092">
    <property type="entry name" value="ATAP"/>
</dbReference>
<dbReference type="InterPro" id="IPR050322">
    <property type="entry name" value="Fe-S_cluster_asmbl/transfer"/>
</dbReference>
<dbReference type="Proteomes" id="UP000388235">
    <property type="component" value="Chromosome"/>
</dbReference>
<comment type="similarity">
    <text evidence="1">Belongs to the HesB/IscA family.</text>
</comment>
<dbReference type="GO" id="GO:0005829">
    <property type="term" value="C:cytosol"/>
    <property type="evidence" value="ECO:0007669"/>
    <property type="project" value="TreeGrafter"/>
</dbReference>
<evidence type="ECO:0000313" key="4">
    <source>
        <dbReference type="Proteomes" id="UP000388235"/>
    </source>
</evidence>
<dbReference type="NCBIfam" id="TIGR00049">
    <property type="entry name" value="iron-sulfur cluster assembly accessory protein"/>
    <property type="match status" value="1"/>
</dbReference>
<gene>
    <name evidence="3" type="ORF">GH975_03685</name>
</gene>
<feature type="domain" description="Core" evidence="2">
    <location>
        <begin position="1"/>
        <end position="103"/>
    </location>
</feature>
<evidence type="ECO:0000313" key="3">
    <source>
        <dbReference type="EMBL" id="QGG79716.1"/>
    </source>
</evidence>
<dbReference type="RefSeq" id="WP_153713220.1">
    <property type="nucleotide sequence ID" value="NZ_CP045871.1"/>
</dbReference>
<name>A0A5Q2QCH4_9GAMM</name>
<dbReference type="PANTHER" id="PTHR10072:SF41">
    <property type="entry name" value="IRON-SULFUR CLUSTER ASSEMBLY 1 HOMOLOG, MITOCHONDRIAL"/>
    <property type="match status" value="1"/>
</dbReference>
<accession>A0A5Q2QCH4</accession>
<dbReference type="EMBL" id="CP045871">
    <property type="protein sequence ID" value="QGG79716.1"/>
    <property type="molecule type" value="Genomic_DNA"/>
</dbReference>
<dbReference type="KEGG" id="llp:GH975_03685"/>
<organism evidence="3 4">
    <name type="scientific">Litorivicinus lipolyticus</name>
    <dbReference type="NCBI Taxonomy" id="418701"/>
    <lineage>
        <taxon>Bacteria</taxon>
        <taxon>Pseudomonadati</taxon>
        <taxon>Pseudomonadota</taxon>
        <taxon>Gammaproteobacteria</taxon>
        <taxon>Oceanospirillales</taxon>
        <taxon>Litorivicinaceae</taxon>
        <taxon>Litorivicinus</taxon>
    </lineage>
</organism>
<dbReference type="Pfam" id="PF01521">
    <property type="entry name" value="Fe-S_biosyn"/>
    <property type="match status" value="1"/>
</dbReference>
<proteinExistence type="inferred from homology"/>
<evidence type="ECO:0000259" key="2">
    <source>
        <dbReference type="Pfam" id="PF01521"/>
    </source>
</evidence>
<dbReference type="AlphaFoldDB" id="A0A5Q2QCH4"/>
<dbReference type="SUPFAM" id="SSF89360">
    <property type="entry name" value="HesB-like domain"/>
    <property type="match status" value="1"/>
</dbReference>
<dbReference type="GO" id="GO:0051537">
    <property type="term" value="F:2 iron, 2 sulfur cluster binding"/>
    <property type="evidence" value="ECO:0007669"/>
    <property type="project" value="TreeGrafter"/>
</dbReference>
<dbReference type="InterPro" id="IPR035903">
    <property type="entry name" value="HesB-like_dom_sf"/>
</dbReference>
<dbReference type="PANTHER" id="PTHR10072">
    <property type="entry name" value="IRON-SULFUR CLUSTER ASSEMBLY PROTEIN"/>
    <property type="match status" value="1"/>
</dbReference>